<accession>A0A1Y1I5C0</accession>
<protein>
    <submittedName>
        <fullName evidence="1">Uncharacterized protein</fullName>
    </submittedName>
</protein>
<dbReference type="AlphaFoldDB" id="A0A1Y1I5C0"/>
<name>A0A1Y1I5C0_KLENI</name>
<dbReference type="Proteomes" id="UP000054558">
    <property type="component" value="Unassembled WGS sequence"/>
</dbReference>
<proteinExistence type="predicted"/>
<sequence length="494" mass="55552">MGKEASCESVNIGSTQVISYAAFVRIFRLVLEAFKCRFKRVKEERSTMGVCLPGSPAIRVLVNLSSLHEAAKASRSETHCFLYLLKVLRQLSNDFIDLTATLQEGPPPLALLLDVSSMSRLRYSDAQCFSIDFEEDLKKPPSALVLWQFSKHSRELMMAPLIASSRNASVTDLWLRKSVLSTWRIPEEPALALALVNTSKVTRRSFTYYVCEQFGPNEREESMRSLEDIGYDLSCLVNPEHEPLVLVARFADHRALCRLIFPSFLSLISEALRCLPINVLFVPVDQNLIIATNCQSIQGLCTLFAILKVEEGDSALESPRSYRVTTLQNARGLVEVEPYAVVGGQVAIRIWEEDPSSGGTVPVVMMPMPTTLEEAEVLSFLDGSQNIPIFDEAAFAPWNVCWTCGKIDEELQSCSSCKQVRVCWAGEKGNCCSKHRRECELRRQIIKDPNPVKQMSSRQKSELLELLANTVKENIYSVDPYRKKWQSVIDHAED</sequence>
<organism evidence="1 2">
    <name type="scientific">Klebsormidium nitens</name>
    <name type="common">Green alga</name>
    <name type="synonym">Ulothrix nitens</name>
    <dbReference type="NCBI Taxonomy" id="105231"/>
    <lineage>
        <taxon>Eukaryota</taxon>
        <taxon>Viridiplantae</taxon>
        <taxon>Streptophyta</taxon>
        <taxon>Klebsormidiophyceae</taxon>
        <taxon>Klebsormidiales</taxon>
        <taxon>Klebsormidiaceae</taxon>
        <taxon>Klebsormidium</taxon>
    </lineage>
</organism>
<evidence type="ECO:0000313" key="2">
    <source>
        <dbReference type="Proteomes" id="UP000054558"/>
    </source>
</evidence>
<keyword evidence="2" id="KW-1185">Reference proteome</keyword>
<reference evidence="1 2" key="1">
    <citation type="journal article" date="2014" name="Nat. Commun.">
        <title>Klebsormidium flaccidum genome reveals primary factors for plant terrestrial adaptation.</title>
        <authorList>
            <person name="Hori K."/>
            <person name="Maruyama F."/>
            <person name="Fujisawa T."/>
            <person name="Togashi T."/>
            <person name="Yamamoto N."/>
            <person name="Seo M."/>
            <person name="Sato S."/>
            <person name="Yamada T."/>
            <person name="Mori H."/>
            <person name="Tajima N."/>
            <person name="Moriyama T."/>
            <person name="Ikeuchi M."/>
            <person name="Watanabe M."/>
            <person name="Wada H."/>
            <person name="Kobayashi K."/>
            <person name="Saito M."/>
            <person name="Masuda T."/>
            <person name="Sasaki-Sekimoto Y."/>
            <person name="Mashiguchi K."/>
            <person name="Awai K."/>
            <person name="Shimojima M."/>
            <person name="Masuda S."/>
            <person name="Iwai M."/>
            <person name="Nobusawa T."/>
            <person name="Narise T."/>
            <person name="Kondo S."/>
            <person name="Saito H."/>
            <person name="Sato R."/>
            <person name="Murakawa M."/>
            <person name="Ihara Y."/>
            <person name="Oshima-Yamada Y."/>
            <person name="Ohtaka K."/>
            <person name="Satoh M."/>
            <person name="Sonobe K."/>
            <person name="Ishii M."/>
            <person name="Ohtani R."/>
            <person name="Kanamori-Sato M."/>
            <person name="Honoki R."/>
            <person name="Miyazaki D."/>
            <person name="Mochizuki H."/>
            <person name="Umetsu J."/>
            <person name="Higashi K."/>
            <person name="Shibata D."/>
            <person name="Kamiya Y."/>
            <person name="Sato N."/>
            <person name="Nakamura Y."/>
            <person name="Tabata S."/>
            <person name="Ida S."/>
            <person name="Kurokawa K."/>
            <person name="Ohta H."/>
        </authorList>
    </citation>
    <scope>NUCLEOTIDE SEQUENCE [LARGE SCALE GENOMIC DNA]</scope>
    <source>
        <strain evidence="1 2">NIES-2285</strain>
    </source>
</reference>
<evidence type="ECO:0000313" key="1">
    <source>
        <dbReference type="EMBL" id="GAQ85152.1"/>
    </source>
</evidence>
<gene>
    <name evidence="1" type="ORF">KFL_002210170</name>
</gene>
<dbReference type="EMBL" id="DF237170">
    <property type="protein sequence ID" value="GAQ85152.1"/>
    <property type="molecule type" value="Genomic_DNA"/>
</dbReference>